<keyword evidence="10" id="KW-1185">Reference proteome</keyword>
<comment type="caution">
    <text evidence="6">Lacks conserved residue(s) required for the propagation of feature annotation.</text>
</comment>
<evidence type="ECO:0000256" key="5">
    <source>
        <dbReference type="ARBA" id="ARBA00023180"/>
    </source>
</evidence>
<dbReference type="InterPro" id="IPR050350">
    <property type="entry name" value="Compl-Cell_Adhes-Reg"/>
</dbReference>
<evidence type="ECO:0000313" key="9">
    <source>
        <dbReference type="EMBL" id="KAJ4920720.1"/>
    </source>
</evidence>
<dbReference type="PANTHER" id="PTHR19325:SF570">
    <property type="entry name" value="COMPLEMENT COMPONENT 4 BINDING PROTEIN, MEMBRANE"/>
    <property type="match status" value="1"/>
</dbReference>
<dbReference type="CDD" id="cd00033">
    <property type="entry name" value="CCP"/>
    <property type="match status" value="3"/>
</dbReference>
<name>A0AAD6A926_9TELE</name>
<feature type="disulfide bond" evidence="6">
    <location>
        <begin position="54"/>
        <end position="81"/>
    </location>
</feature>
<feature type="chain" id="PRO_5042268127" description="Sushi domain-containing protein" evidence="7">
    <location>
        <begin position="21"/>
        <end position="243"/>
    </location>
</feature>
<keyword evidence="2 7" id="KW-0732">Signal</keyword>
<keyword evidence="5" id="KW-0325">Glycoprotein</keyword>
<feature type="domain" description="Sushi" evidence="8">
    <location>
        <begin position="84"/>
        <end position="149"/>
    </location>
</feature>
<dbReference type="SMART" id="SM00032">
    <property type="entry name" value="CCP"/>
    <property type="match status" value="3"/>
</dbReference>
<evidence type="ECO:0000313" key="10">
    <source>
        <dbReference type="Proteomes" id="UP001219934"/>
    </source>
</evidence>
<reference evidence="9" key="1">
    <citation type="submission" date="2022-11" db="EMBL/GenBank/DDBJ databases">
        <title>Chromosome-level genome of Pogonophryne albipinna.</title>
        <authorList>
            <person name="Jo E."/>
        </authorList>
    </citation>
    <scope>NUCLEOTIDE SEQUENCE</scope>
    <source>
        <strain evidence="9">SGF0006</strain>
        <tissue evidence="9">Muscle</tissue>
    </source>
</reference>
<evidence type="ECO:0000256" key="7">
    <source>
        <dbReference type="SAM" id="SignalP"/>
    </source>
</evidence>
<evidence type="ECO:0000256" key="6">
    <source>
        <dbReference type="PROSITE-ProRule" id="PRU00302"/>
    </source>
</evidence>
<protein>
    <recommendedName>
        <fullName evidence="8">Sushi domain-containing protein</fullName>
    </recommendedName>
</protein>
<evidence type="ECO:0000256" key="3">
    <source>
        <dbReference type="ARBA" id="ARBA00022737"/>
    </source>
</evidence>
<dbReference type="SUPFAM" id="SSF57535">
    <property type="entry name" value="Complement control module/SCR domain"/>
    <property type="match status" value="3"/>
</dbReference>
<dbReference type="PROSITE" id="PS50923">
    <property type="entry name" value="SUSHI"/>
    <property type="match status" value="3"/>
</dbReference>
<organism evidence="9 10">
    <name type="scientific">Pogonophryne albipinna</name>
    <dbReference type="NCBI Taxonomy" id="1090488"/>
    <lineage>
        <taxon>Eukaryota</taxon>
        <taxon>Metazoa</taxon>
        <taxon>Chordata</taxon>
        <taxon>Craniata</taxon>
        <taxon>Vertebrata</taxon>
        <taxon>Euteleostomi</taxon>
        <taxon>Actinopterygii</taxon>
        <taxon>Neopterygii</taxon>
        <taxon>Teleostei</taxon>
        <taxon>Neoteleostei</taxon>
        <taxon>Acanthomorphata</taxon>
        <taxon>Eupercaria</taxon>
        <taxon>Perciformes</taxon>
        <taxon>Notothenioidei</taxon>
        <taxon>Pogonophryne</taxon>
    </lineage>
</organism>
<feature type="disulfide bond" evidence="6">
    <location>
        <begin position="120"/>
        <end position="147"/>
    </location>
</feature>
<dbReference type="Proteomes" id="UP001219934">
    <property type="component" value="Unassembled WGS sequence"/>
</dbReference>
<feature type="signal peptide" evidence="7">
    <location>
        <begin position="1"/>
        <end position="20"/>
    </location>
</feature>
<keyword evidence="4 6" id="KW-1015">Disulfide bond</keyword>
<dbReference type="EMBL" id="JAPTMU010000173">
    <property type="protein sequence ID" value="KAJ4920720.1"/>
    <property type="molecule type" value="Genomic_DNA"/>
</dbReference>
<feature type="domain" description="Sushi" evidence="8">
    <location>
        <begin position="150"/>
        <end position="209"/>
    </location>
</feature>
<evidence type="ECO:0000256" key="2">
    <source>
        <dbReference type="ARBA" id="ARBA00022729"/>
    </source>
</evidence>
<sequence length="243" mass="25986">MAASFLLLLTSVGLFLSAQAQDCSRPVGGDDMGLKGNDILLTAFPDGTKVTFTCDVGHVSAGGSASITCTAGNWSLLRMTCERKPCGAFEDVSNGRTPTIGSFYPIKDEHAYGEVIQFSCPETHTLNGSKSLSCSETGVFLPAAPKCVQVDCKEPVVEFGHWDSGSRGPYTYMATVMFKCNKGYRMTNSATITCGINNLWEPALPKCEAVPADKTTTTKSPESTKKPTGIYDLSMGAVTYTYF</sequence>
<dbReference type="Gene3D" id="2.10.70.10">
    <property type="entry name" value="Complement Module, domain 1"/>
    <property type="match status" value="3"/>
</dbReference>
<dbReference type="Pfam" id="PF00084">
    <property type="entry name" value="Sushi"/>
    <property type="match status" value="3"/>
</dbReference>
<dbReference type="AlphaFoldDB" id="A0AAD6A926"/>
<feature type="domain" description="Sushi" evidence="8">
    <location>
        <begin position="21"/>
        <end position="83"/>
    </location>
</feature>
<keyword evidence="1 6" id="KW-0768">Sushi</keyword>
<gene>
    <name evidence="9" type="ORF">JOQ06_022550</name>
</gene>
<proteinExistence type="predicted"/>
<evidence type="ECO:0000259" key="8">
    <source>
        <dbReference type="PROSITE" id="PS50923"/>
    </source>
</evidence>
<accession>A0AAD6A926</accession>
<feature type="disulfide bond" evidence="6">
    <location>
        <begin position="180"/>
        <end position="207"/>
    </location>
</feature>
<evidence type="ECO:0000256" key="4">
    <source>
        <dbReference type="ARBA" id="ARBA00023157"/>
    </source>
</evidence>
<keyword evidence="3" id="KW-0677">Repeat</keyword>
<comment type="caution">
    <text evidence="9">The sequence shown here is derived from an EMBL/GenBank/DDBJ whole genome shotgun (WGS) entry which is preliminary data.</text>
</comment>
<dbReference type="InterPro" id="IPR035976">
    <property type="entry name" value="Sushi/SCR/CCP_sf"/>
</dbReference>
<dbReference type="InterPro" id="IPR000436">
    <property type="entry name" value="Sushi_SCR_CCP_dom"/>
</dbReference>
<evidence type="ECO:0000256" key="1">
    <source>
        <dbReference type="ARBA" id="ARBA00022659"/>
    </source>
</evidence>
<dbReference type="FunFam" id="2.10.70.10:FF:000014">
    <property type="entry name" value="Membrane cofactor protein"/>
    <property type="match status" value="1"/>
</dbReference>
<dbReference type="PANTHER" id="PTHR19325">
    <property type="entry name" value="COMPLEMENT COMPONENT-RELATED SUSHI DOMAIN-CONTAINING"/>
    <property type="match status" value="1"/>
</dbReference>